<proteinExistence type="predicted"/>
<name>A0A1F7UPW4_9BACT</name>
<gene>
    <name evidence="3" type="ORF">A2936_02820</name>
</gene>
<dbReference type="Proteomes" id="UP000176846">
    <property type="component" value="Unassembled WGS sequence"/>
</dbReference>
<feature type="transmembrane region" description="Helical" evidence="1">
    <location>
        <begin position="9"/>
        <end position="29"/>
    </location>
</feature>
<organism evidence="3 4">
    <name type="scientific">Candidatus Uhrbacteria bacterium RIFCSPLOWO2_01_FULL_47_25</name>
    <dbReference type="NCBI Taxonomy" id="1802402"/>
    <lineage>
        <taxon>Bacteria</taxon>
        <taxon>Candidatus Uhriibacteriota</taxon>
    </lineage>
</organism>
<reference evidence="3 4" key="1">
    <citation type="journal article" date="2016" name="Nat. Commun.">
        <title>Thousands of microbial genomes shed light on interconnected biogeochemical processes in an aquifer system.</title>
        <authorList>
            <person name="Anantharaman K."/>
            <person name="Brown C.T."/>
            <person name="Hug L.A."/>
            <person name="Sharon I."/>
            <person name="Castelle C.J."/>
            <person name="Probst A.J."/>
            <person name="Thomas B.C."/>
            <person name="Singh A."/>
            <person name="Wilkins M.J."/>
            <person name="Karaoz U."/>
            <person name="Brodie E.L."/>
            <person name="Williams K.H."/>
            <person name="Hubbard S.S."/>
            <person name="Banfield J.F."/>
        </authorList>
    </citation>
    <scope>NUCLEOTIDE SEQUENCE [LARGE SCALE GENOMIC DNA]</scope>
</reference>
<feature type="transmembrane region" description="Helical" evidence="1">
    <location>
        <begin position="35"/>
        <end position="54"/>
    </location>
</feature>
<sequence length="135" mass="15291">MSEKIKKNLFVIGGIILSLLILSAALSSWLPFRGALRIVFGTVFMLFLPGFFIIELAFPRHAPTEEKQLDWIERFTLSFALSIAVVPLIVYFLNKAGVAITARNIFLEVASFIIVLLVVIIFVELRKKSYTKRMV</sequence>
<accession>A0A1F7UPW4</accession>
<dbReference type="EMBL" id="MGEK01000039">
    <property type="protein sequence ID" value="OGL80275.1"/>
    <property type="molecule type" value="Genomic_DNA"/>
</dbReference>
<evidence type="ECO:0000259" key="2">
    <source>
        <dbReference type="Pfam" id="PF07760"/>
    </source>
</evidence>
<evidence type="ECO:0000313" key="3">
    <source>
        <dbReference type="EMBL" id="OGL80275.1"/>
    </source>
</evidence>
<evidence type="ECO:0000313" key="4">
    <source>
        <dbReference type="Proteomes" id="UP000176846"/>
    </source>
</evidence>
<dbReference type="InterPro" id="IPR011674">
    <property type="entry name" value="DUF1616"/>
</dbReference>
<feature type="domain" description="DUF1616" evidence="2">
    <location>
        <begin position="17"/>
        <end position="120"/>
    </location>
</feature>
<dbReference type="AlphaFoldDB" id="A0A1F7UPW4"/>
<protein>
    <recommendedName>
        <fullName evidence="2">DUF1616 domain-containing protein</fullName>
    </recommendedName>
</protein>
<feature type="transmembrane region" description="Helical" evidence="1">
    <location>
        <begin position="105"/>
        <end position="125"/>
    </location>
</feature>
<evidence type="ECO:0000256" key="1">
    <source>
        <dbReference type="SAM" id="Phobius"/>
    </source>
</evidence>
<keyword evidence="1" id="KW-0472">Membrane</keyword>
<comment type="caution">
    <text evidence="3">The sequence shown here is derived from an EMBL/GenBank/DDBJ whole genome shotgun (WGS) entry which is preliminary data.</text>
</comment>
<feature type="transmembrane region" description="Helical" evidence="1">
    <location>
        <begin position="75"/>
        <end position="93"/>
    </location>
</feature>
<keyword evidence="1" id="KW-0812">Transmembrane</keyword>
<keyword evidence="1" id="KW-1133">Transmembrane helix</keyword>
<dbReference type="Pfam" id="PF07760">
    <property type="entry name" value="DUF1616"/>
    <property type="match status" value="1"/>
</dbReference>